<evidence type="ECO:0000313" key="3">
    <source>
        <dbReference type="Proteomes" id="UP000054988"/>
    </source>
</evidence>
<comment type="caution">
    <text evidence="2">The sequence shown here is derived from an EMBL/GenBank/DDBJ whole genome shotgun (WGS) entry which is preliminary data.</text>
</comment>
<evidence type="ECO:0000256" key="1">
    <source>
        <dbReference type="SAM" id="Phobius"/>
    </source>
</evidence>
<keyword evidence="1" id="KW-1133">Transmembrane helix</keyword>
<accession>A0A0W0FMU4</accession>
<keyword evidence="1" id="KW-0472">Membrane</keyword>
<dbReference type="EMBL" id="LATX01001835">
    <property type="protein sequence ID" value="KTB37617.1"/>
    <property type="molecule type" value="Genomic_DNA"/>
</dbReference>
<keyword evidence="1" id="KW-0812">Transmembrane</keyword>
<protein>
    <submittedName>
        <fullName evidence="2">Uncharacterized protein</fullName>
    </submittedName>
</protein>
<name>A0A0W0FMU4_MONRR</name>
<sequence length="50" mass="5116">MSLTADATILRNIGNDVVKSTVAIAVKTVLITVYSVLVIKAGAILLGTGM</sequence>
<dbReference type="Proteomes" id="UP000054988">
    <property type="component" value="Unassembled WGS sequence"/>
</dbReference>
<reference evidence="2 3" key="1">
    <citation type="submission" date="2015-12" db="EMBL/GenBank/DDBJ databases">
        <title>Draft genome sequence of Moniliophthora roreri, the causal agent of frosty pod rot of cacao.</title>
        <authorList>
            <person name="Aime M.C."/>
            <person name="Diaz-Valderrama J.R."/>
            <person name="Kijpornyongpan T."/>
            <person name="Phillips-Mora W."/>
        </authorList>
    </citation>
    <scope>NUCLEOTIDE SEQUENCE [LARGE SCALE GENOMIC DNA]</scope>
    <source>
        <strain evidence="2 3">MCA 2952</strain>
    </source>
</reference>
<gene>
    <name evidence="2" type="ORF">WG66_9782</name>
</gene>
<feature type="transmembrane region" description="Helical" evidence="1">
    <location>
        <begin position="24"/>
        <end position="46"/>
    </location>
</feature>
<dbReference type="AlphaFoldDB" id="A0A0W0FMU4"/>
<proteinExistence type="predicted"/>
<evidence type="ECO:0000313" key="2">
    <source>
        <dbReference type="EMBL" id="KTB37617.1"/>
    </source>
</evidence>
<organism evidence="2 3">
    <name type="scientific">Moniliophthora roreri</name>
    <name type="common">Frosty pod rot fungus</name>
    <name type="synonym">Monilia roreri</name>
    <dbReference type="NCBI Taxonomy" id="221103"/>
    <lineage>
        <taxon>Eukaryota</taxon>
        <taxon>Fungi</taxon>
        <taxon>Dikarya</taxon>
        <taxon>Basidiomycota</taxon>
        <taxon>Agaricomycotina</taxon>
        <taxon>Agaricomycetes</taxon>
        <taxon>Agaricomycetidae</taxon>
        <taxon>Agaricales</taxon>
        <taxon>Marasmiineae</taxon>
        <taxon>Marasmiaceae</taxon>
        <taxon>Moniliophthora</taxon>
    </lineage>
</organism>